<dbReference type="Proteomes" id="UP001239213">
    <property type="component" value="Unassembled WGS sequence"/>
</dbReference>
<sequence length="221" mass="24818">MDRVTPVAERDGGSSPTPGGYPRLEPVRGYLAVGRLAGPSRTGCHFTHSSGSNEVKIIVDTVSVRDERHSRLIHVLLYQEHRCRAFHRVQHASARKSQIAQRLPCVTGMSLYVSVTVSCLRPPSETPVRQTFGCAIVTNPDVRAGARGHRSPKKAPLPTRRYPTLMRGLASRIPSPRLAYFVPEYHRQRFTPHSATLTSTDPWRLLRKRGLTRFWHRVNGS</sequence>
<evidence type="ECO:0000256" key="1">
    <source>
        <dbReference type="SAM" id="MobiDB-lite"/>
    </source>
</evidence>
<reference evidence="2" key="1">
    <citation type="submission" date="2016-11" db="EMBL/GenBank/DDBJ databases">
        <title>The genome sequence of Colletotrichum cuscutae.</title>
        <authorList>
            <person name="Baroncelli R."/>
        </authorList>
    </citation>
    <scope>NUCLEOTIDE SEQUENCE</scope>
    <source>
        <strain evidence="2">IMI 304802</strain>
    </source>
</reference>
<keyword evidence="3" id="KW-1185">Reference proteome</keyword>
<evidence type="ECO:0000313" key="3">
    <source>
        <dbReference type="Proteomes" id="UP001239213"/>
    </source>
</evidence>
<proteinExistence type="predicted"/>
<name>A0AAI9V544_9PEZI</name>
<protein>
    <submittedName>
        <fullName evidence="2">Uncharacterized protein</fullName>
    </submittedName>
</protein>
<feature type="region of interest" description="Disordered" evidence="1">
    <location>
        <begin position="1"/>
        <end position="24"/>
    </location>
</feature>
<accession>A0AAI9V544</accession>
<gene>
    <name evidence="2" type="ORF">CCUS01_06808</name>
</gene>
<organism evidence="2 3">
    <name type="scientific">Colletotrichum cuscutae</name>
    <dbReference type="NCBI Taxonomy" id="1209917"/>
    <lineage>
        <taxon>Eukaryota</taxon>
        <taxon>Fungi</taxon>
        <taxon>Dikarya</taxon>
        <taxon>Ascomycota</taxon>
        <taxon>Pezizomycotina</taxon>
        <taxon>Sordariomycetes</taxon>
        <taxon>Hypocreomycetidae</taxon>
        <taxon>Glomerellales</taxon>
        <taxon>Glomerellaceae</taxon>
        <taxon>Colletotrichum</taxon>
        <taxon>Colletotrichum acutatum species complex</taxon>
    </lineage>
</organism>
<dbReference type="EMBL" id="MPDP01000255">
    <property type="protein sequence ID" value="KAK1467851.1"/>
    <property type="molecule type" value="Genomic_DNA"/>
</dbReference>
<comment type="caution">
    <text evidence="2">The sequence shown here is derived from an EMBL/GenBank/DDBJ whole genome shotgun (WGS) entry which is preliminary data.</text>
</comment>
<evidence type="ECO:0000313" key="2">
    <source>
        <dbReference type="EMBL" id="KAK1467851.1"/>
    </source>
</evidence>
<feature type="compositionally biased region" description="Basic and acidic residues" evidence="1">
    <location>
        <begin position="1"/>
        <end position="12"/>
    </location>
</feature>
<dbReference type="AlphaFoldDB" id="A0AAI9V544"/>